<keyword evidence="7" id="KW-1133">Transmembrane helix</keyword>
<dbReference type="Gene3D" id="3.10.50.40">
    <property type="match status" value="1"/>
</dbReference>
<dbReference type="InterPro" id="IPR000297">
    <property type="entry name" value="PPIase_PpiC"/>
</dbReference>
<keyword evidence="3" id="KW-0732">Signal</keyword>
<name>A0ABV6NNT5_9BACI</name>
<evidence type="ECO:0000256" key="3">
    <source>
        <dbReference type="ARBA" id="ARBA00022729"/>
    </source>
</evidence>
<feature type="domain" description="PpiC" evidence="8">
    <location>
        <begin position="153"/>
        <end position="243"/>
    </location>
</feature>
<dbReference type="PROSITE" id="PS50198">
    <property type="entry name" value="PPIC_PPIASE_2"/>
    <property type="match status" value="1"/>
</dbReference>
<evidence type="ECO:0000256" key="6">
    <source>
        <dbReference type="PROSITE-ProRule" id="PRU00278"/>
    </source>
</evidence>
<evidence type="ECO:0000313" key="9">
    <source>
        <dbReference type="EMBL" id="MFC0562435.1"/>
    </source>
</evidence>
<dbReference type="Gene3D" id="1.10.4030.10">
    <property type="entry name" value="Porin chaperone SurA, peptide-binding domain"/>
    <property type="match status" value="1"/>
</dbReference>
<dbReference type="PANTHER" id="PTHR47245:SF1">
    <property type="entry name" value="FOLDASE PROTEIN PRSA"/>
    <property type="match status" value="1"/>
</dbReference>
<dbReference type="GO" id="GO:0003755">
    <property type="term" value="F:peptidyl-prolyl cis-trans isomerase activity"/>
    <property type="evidence" value="ECO:0007669"/>
    <property type="project" value="UniProtKB-EC"/>
</dbReference>
<dbReference type="SUPFAM" id="SSF54534">
    <property type="entry name" value="FKBP-like"/>
    <property type="match status" value="1"/>
</dbReference>
<dbReference type="RefSeq" id="WP_273844749.1">
    <property type="nucleotide sequence ID" value="NZ_JAQQWT010000010.1"/>
</dbReference>
<dbReference type="InterPro" id="IPR027304">
    <property type="entry name" value="Trigger_fact/SurA_dom_sf"/>
</dbReference>
<reference evidence="9 10" key="1">
    <citation type="submission" date="2024-09" db="EMBL/GenBank/DDBJ databases">
        <authorList>
            <person name="Sun Q."/>
            <person name="Mori K."/>
        </authorList>
    </citation>
    <scope>NUCLEOTIDE SEQUENCE [LARGE SCALE GENOMIC DNA]</scope>
    <source>
        <strain evidence="9 10">NCAIM B.02301</strain>
    </source>
</reference>
<evidence type="ECO:0000256" key="2">
    <source>
        <dbReference type="ARBA" id="ARBA00013194"/>
    </source>
</evidence>
<dbReference type="EMBL" id="JBHLTR010000131">
    <property type="protein sequence ID" value="MFC0562435.1"/>
    <property type="molecule type" value="Genomic_DNA"/>
</dbReference>
<comment type="caution">
    <text evidence="9">The sequence shown here is derived from an EMBL/GenBank/DDBJ whole genome shotgun (WGS) entry which is preliminary data.</text>
</comment>
<keyword evidence="4 6" id="KW-0697">Rotamase</keyword>
<dbReference type="PANTHER" id="PTHR47245">
    <property type="entry name" value="PEPTIDYLPROLYL ISOMERASE"/>
    <property type="match status" value="1"/>
</dbReference>
<evidence type="ECO:0000256" key="7">
    <source>
        <dbReference type="SAM" id="Phobius"/>
    </source>
</evidence>
<organism evidence="9 10">
    <name type="scientific">Halalkalibacter alkalisediminis</name>
    <dbReference type="NCBI Taxonomy" id="935616"/>
    <lineage>
        <taxon>Bacteria</taxon>
        <taxon>Bacillati</taxon>
        <taxon>Bacillota</taxon>
        <taxon>Bacilli</taxon>
        <taxon>Bacillales</taxon>
        <taxon>Bacillaceae</taxon>
        <taxon>Halalkalibacter</taxon>
    </lineage>
</organism>
<gene>
    <name evidence="9" type="ORF">ACFFH4_26765</name>
</gene>
<proteinExistence type="predicted"/>
<evidence type="ECO:0000256" key="4">
    <source>
        <dbReference type="ARBA" id="ARBA00023110"/>
    </source>
</evidence>
<dbReference type="EC" id="5.2.1.8" evidence="2"/>
<comment type="catalytic activity">
    <reaction evidence="1">
        <text>[protein]-peptidylproline (omega=180) = [protein]-peptidylproline (omega=0)</text>
        <dbReference type="Rhea" id="RHEA:16237"/>
        <dbReference type="Rhea" id="RHEA-COMP:10747"/>
        <dbReference type="Rhea" id="RHEA-COMP:10748"/>
        <dbReference type="ChEBI" id="CHEBI:83833"/>
        <dbReference type="ChEBI" id="CHEBI:83834"/>
        <dbReference type="EC" id="5.2.1.8"/>
    </reaction>
</comment>
<dbReference type="InterPro" id="IPR050245">
    <property type="entry name" value="PrsA_foldase"/>
</dbReference>
<keyword evidence="5 6" id="KW-0413">Isomerase</keyword>
<dbReference type="SUPFAM" id="SSF109998">
    <property type="entry name" value="Triger factor/SurA peptide-binding domain-like"/>
    <property type="match status" value="1"/>
</dbReference>
<dbReference type="PROSITE" id="PS01096">
    <property type="entry name" value="PPIC_PPIASE_1"/>
    <property type="match status" value="1"/>
</dbReference>
<keyword evidence="7" id="KW-0812">Transmembrane</keyword>
<dbReference type="Proteomes" id="UP001589833">
    <property type="component" value="Unassembled WGS sequence"/>
</dbReference>
<accession>A0ABV6NNT5</accession>
<evidence type="ECO:0000313" key="10">
    <source>
        <dbReference type="Proteomes" id="UP001589833"/>
    </source>
</evidence>
<sequence>MKQKKMLLYVSLGFILVIGIAFTLFTIQGDRVATVNGQSIHKDELFDVLVAQYGAEVLDSLVADMIIKQELKKANIQITQEEIEEEMTIYMESYGGEESFTQLLEASGVEVSTIEGDIETFLALEKLFQTRITITEEEIISYFEENKDYFGEEEQVHASHILVEDESTAIEIKDKLEAGEDFSALAIEHSIDDSNSDLGGDLGFFGRGQMVQEFEEVAFSLELGQFSDPVQTEFGYHLIKVEERLEEPAATLEDVRDEIESTLFDQMLEVEYTAWLNEKFEEYEIEYFLEG</sequence>
<dbReference type="InterPro" id="IPR046357">
    <property type="entry name" value="PPIase_dom_sf"/>
</dbReference>
<keyword evidence="10" id="KW-1185">Reference proteome</keyword>
<dbReference type="InterPro" id="IPR023058">
    <property type="entry name" value="PPIase_PpiC_CS"/>
</dbReference>
<keyword evidence="7" id="KW-0472">Membrane</keyword>
<dbReference type="Pfam" id="PF00639">
    <property type="entry name" value="Rotamase"/>
    <property type="match status" value="1"/>
</dbReference>
<evidence type="ECO:0000256" key="5">
    <source>
        <dbReference type="ARBA" id="ARBA00023235"/>
    </source>
</evidence>
<feature type="transmembrane region" description="Helical" evidence="7">
    <location>
        <begin position="7"/>
        <end position="27"/>
    </location>
</feature>
<protein>
    <recommendedName>
        <fullName evidence="2">peptidylprolyl isomerase</fullName>
        <ecNumber evidence="2">5.2.1.8</ecNumber>
    </recommendedName>
</protein>
<evidence type="ECO:0000256" key="1">
    <source>
        <dbReference type="ARBA" id="ARBA00000971"/>
    </source>
</evidence>
<evidence type="ECO:0000259" key="8">
    <source>
        <dbReference type="PROSITE" id="PS50198"/>
    </source>
</evidence>